<evidence type="ECO:0000313" key="1">
    <source>
        <dbReference type="EMBL" id="KTD09416.1"/>
    </source>
</evidence>
<dbReference type="EMBL" id="LYOZ01000002">
    <property type="protein sequence ID" value="OCH99242.1"/>
    <property type="molecule type" value="Genomic_DNA"/>
</dbReference>
<dbReference type="Proteomes" id="UP000093336">
    <property type="component" value="Unassembled WGS sequence"/>
</dbReference>
<evidence type="ECO:0000313" key="2">
    <source>
        <dbReference type="EMBL" id="OCH99242.1"/>
    </source>
</evidence>
<name>A0A0W0UNL4_9GAMM</name>
<dbReference type="AlphaFoldDB" id="A0A0W0UNL4"/>
<reference evidence="1 3" key="1">
    <citation type="submission" date="2015-11" db="EMBL/GenBank/DDBJ databases">
        <title>Genomic analysis of 38 Legionella species identifies large and diverse effector repertoires.</title>
        <authorList>
            <person name="Burstein D."/>
            <person name="Amaro F."/>
            <person name="Zusman T."/>
            <person name="Lifshitz Z."/>
            <person name="Cohen O."/>
            <person name="Gilbert J.A."/>
            <person name="Pupko T."/>
            <person name="Shuman H.A."/>
            <person name="Segal G."/>
        </authorList>
    </citation>
    <scope>NUCLEOTIDE SEQUENCE [LARGE SCALE GENOMIC DNA]</scope>
    <source>
        <strain evidence="1 3">JA-26-G1-E2</strain>
    </source>
</reference>
<protein>
    <submittedName>
        <fullName evidence="1">Uncharacterized protein</fullName>
    </submittedName>
</protein>
<dbReference type="Proteomes" id="UP000054715">
    <property type="component" value="Unassembled WGS sequence"/>
</dbReference>
<dbReference type="EMBL" id="LNYG01000012">
    <property type="protein sequence ID" value="KTD09416.1"/>
    <property type="molecule type" value="Genomic_DNA"/>
</dbReference>
<dbReference type="Gene3D" id="3.90.1140.10">
    <property type="entry name" value="Cyclic phosphodiesterase"/>
    <property type="match status" value="1"/>
</dbReference>
<accession>A0A0W0UNL4</accession>
<dbReference type="PATRIC" id="fig|455.5.peg.816"/>
<dbReference type="OrthoDB" id="9966381at2"/>
<evidence type="ECO:0000313" key="3">
    <source>
        <dbReference type="Proteomes" id="UP000054715"/>
    </source>
</evidence>
<sequence length="223" mass="24845">MKTILNICLVPDPADEIATSFANEAITYSKQLNGICKSYYELDPLLNSSIYSKPHCTLTHVVLTEINENQQYLQSLRNSLISIIGQPFPLTITGVSASLHAMFSKKDIIEDRINSIQALAYWLVVKKSLDLVNLQKRVIASVEAQGNCITACQEYYEPHFTLWANTIANTRPTALSSQALEKSLGYNKSSFVLPCKIAVGNCGPHGQVRDWVTDISRLRCFSE</sequence>
<evidence type="ECO:0000313" key="4">
    <source>
        <dbReference type="Proteomes" id="UP000093336"/>
    </source>
</evidence>
<keyword evidence="4" id="KW-1185">Reference proteome</keyword>
<gene>
    <name evidence="2" type="ORF">A8135_08335</name>
    <name evidence="1" type="ORF">Ljam_0766</name>
</gene>
<dbReference type="STRING" id="455.Ljam_0766"/>
<organism evidence="1 3">
    <name type="scientific">Legionella jamestowniensis</name>
    <dbReference type="NCBI Taxonomy" id="455"/>
    <lineage>
        <taxon>Bacteria</taxon>
        <taxon>Pseudomonadati</taxon>
        <taxon>Pseudomonadota</taxon>
        <taxon>Gammaproteobacteria</taxon>
        <taxon>Legionellales</taxon>
        <taxon>Legionellaceae</taxon>
        <taxon>Legionella</taxon>
    </lineage>
</organism>
<comment type="caution">
    <text evidence="1">The sequence shown here is derived from an EMBL/GenBank/DDBJ whole genome shotgun (WGS) entry which is preliminary data.</text>
</comment>
<proteinExistence type="predicted"/>
<dbReference type="RefSeq" id="WP_058448807.1">
    <property type="nucleotide sequence ID" value="NZ_CAAAJF010000006.1"/>
</dbReference>
<reference evidence="2 4" key="2">
    <citation type="submission" date="2016-05" db="EMBL/GenBank/DDBJ databases">
        <authorList>
            <person name="Prochazka B."/>
            <person name="Indra A."/>
            <person name="Hasenberger P."/>
            <person name="Blaschitz M."/>
            <person name="Wagner L."/>
            <person name="Wewalka G."/>
            <person name="Sorschag S."/>
            <person name="Schmid D."/>
            <person name="Ruppitsch W."/>
        </authorList>
    </citation>
    <scope>NUCLEOTIDE SEQUENCE [LARGE SCALE GENOMIC DNA]</scope>
    <source>
        <strain evidence="2 4">974010_12</strain>
    </source>
</reference>